<sequence>MSSVPHTDVGAYALGLLTGEDATRFEEHLAGCDRCAAELESLLGVTELLADLGPGAPEAEPPPDGLLDRTLAAAAARQRTVRRRRRRLTAVAAVLIVGGPVVTGLVVAGKERTAVVAQNPARDLFERGGLHKAGATDPGSHVTAVVATQAMAWGTHAVLELTGVTGPRSCSLVAVGRDGAEETLSTWSVPAGGYNFGSGQQPLYIDGASGMPPDRIARFVVRTKDGEVLVTVASDT</sequence>
<evidence type="ECO:0000256" key="6">
    <source>
        <dbReference type="ARBA" id="ARBA00023163"/>
    </source>
</evidence>
<dbReference type="Pfam" id="PF13490">
    <property type="entry name" value="zf-HC2"/>
    <property type="match status" value="1"/>
</dbReference>
<dbReference type="InterPro" id="IPR041916">
    <property type="entry name" value="Anti_sigma_zinc_sf"/>
</dbReference>
<keyword evidence="2 7" id="KW-0812">Transmembrane</keyword>
<organism evidence="9 10">
    <name type="scientific">Streptomyces smaragdinus</name>
    <dbReference type="NCBI Taxonomy" id="2585196"/>
    <lineage>
        <taxon>Bacteria</taxon>
        <taxon>Bacillati</taxon>
        <taxon>Actinomycetota</taxon>
        <taxon>Actinomycetes</taxon>
        <taxon>Kitasatosporales</taxon>
        <taxon>Streptomycetaceae</taxon>
        <taxon>Streptomyces</taxon>
    </lineage>
</organism>
<keyword evidence="6" id="KW-0804">Transcription</keyword>
<evidence type="ECO:0000256" key="1">
    <source>
        <dbReference type="ARBA" id="ARBA00004167"/>
    </source>
</evidence>
<evidence type="ECO:0000313" key="9">
    <source>
        <dbReference type="EMBL" id="MQY15759.1"/>
    </source>
</evidence>
<keyword evidence="4" id="KW-0805">Transcription regulation</keyword>
<dbReference type="Proteomes" id="UP000466345">
    <property type="component" value="Unassembled WGS sequence"/>
</dbReference>
<feature type="domain" description="Putative zinc-finger" evidence="8">
    <location>
        <begin position="9"/>
        <end position="36"/>
    </location>
</feature>
<evidence type="ECO:0000313" key="10">
    <source>
        <dbReference type="Proteomes" id="UP000466345"/>
    </source>
</evidence>
<comment type="subcellular location">
    <subcellularLocation>
        <location evidence="1">Membrane</location>
        <topology evidence="1">Single-pass membrane protein</topology>
    </subcellularLocation>
</comment>
<dbReference type="RefSeq" id="WP_153456561.1">
    <property type="nucleotide sequence ID" value="NZ_WEGJ01000038.1"/>
</dbReference>
<keyword evidence="3 7" id="KW-1133">Transmembrane helix</keyword>
<accession>A0A7K0CQL6</accession>
<dbReference type="GO" id="GO:0006417">
    <property type="term" value="P:regulation of translation"/>
    <property type="evidence" value="ECO:0007669"/>
    <property type="project" value="TreeGrafter"/>
</dbReference>
<dbReference type="GO" id="GO:0016020">
    <property type="term" value="C:membrane"/>
    <property type="evidence" value="ECO:0007669"/>
    <property type="project" value="UniProtKB-SubCell"/>
</dbReference>
<evidence type="ECO:0000256" key="7">
    <source>
        <dbReference type="SAM" id="Phobius"/>
    </source>
</evidence>
<protein>
    <recommendedName>
        <fullName evidence="8">Putative zinc-finger domain-containing protein</fullName>
    </recommendedName>
</protein>
<feature type="transmembrane region" description="Helical" evidence="7">
    <location>
        <begin position="88"/>
        <end position="109"/>
    </location>
</feature>
<dbReference type="AlphaFoldDB" id="A0A7K0CQL6"/>
<evidence type="ECO:0000259" key="8">
    <source>
        <dbReference type="Pfam" id="PF13490"/>
    </source>
</evidence>
<dbReference type="GO" id="GO:0016989">
    <property type="term" value="F:sigma factor antagonist activity"/>
    <property type="evidence" value="ECO:0007669"/>
    <property type="project" value="TreeGrafter"/>
</dbReference>
<proteinExistence type="predicted"/>
<dbReference type="InterPro" id="IPR027383">
    <property type="entry name" value="Znf_put"/>
</dbReference>
<dbReference type="PANTHER" id="PTHR37461">
    <property type="entry name" value="ANTI-SIGMA-K FACTOR RSKA"/>
    <property type="match status" value="1"/>
</dbReference>
<comment type="caution">
    <text evidence="9">The sequence shown here is derived from an EMBL/GenBank/DDBJ whole genome shotgun (WGS) entry which is preliminary data.</text>
</comment>
<keyword evidence="5 7" id="KW-0472">Membrane</keyword>
<evidence type="ECO:0000256" key="3">
    <source>
        <dbReference type="ARBA" id="ARBA00022989"/>
    </source>
</evidence>
<keyword evidence="10" id="KW-1185">Reference proteome</keyword>
<gene>
    <name evidence="9" type="ORF">SRB5_59500</name>
</gene>
<dbReference type="EMBL" id="WEGJ01000038">
    <property type="protein sequence ID" value="MQY15759.1"/>
    <property type="molecule type" value="Genomic_DNA"/>
</dbReference>
<dbReference type="PANTHER" id="PTHR37461:SF1">
    <property type="entry name" value="ANTI-SIGMA-K FACTOR RSKA"/>
    <property type="match status" value="1"/>
</dbReference>
<evidence type="ECO:0000256" key="4">
    <source>
        <dbReference type="ARBA" id="ARBA00023015"/>
    </source>
</evidence>
<reference evidence="9 10" key="1">
    <citation type="submission" date="2019-10" db="EMBL/GenBank/DDBJ databases">
        <title>Streptomyces smaragdinus sp. nov. and Streptomyces fabii sp. nov., isolated from the gut of fungus growing-termite Macrotermes natalensis.</title>
        <authorList>
            <person name="Schwitalla J."/>
            <person name="Benndorf R."/>
            <person name="Martin K."/>
            <person name="De Beer W."/>
            <person name="Kaster A.-K."/>
            <person name="Vollmers J."/>
            <person name="Poulsen M."/>
            <person name="Beemelmanns C."/>
        </authorList>
    </citation>
    <scope>NUCLEOTIDE SEQUENCE [LARGE SCALE GENOMIC DNA]</scope>
    <source>
        <strain evidence="9 10">RB5</strain>
    </source>
</reference>
<dbReference type="InterPro" id="IPR051474">
    <property type="entry name" value="Anti-sigma-K/W_factor"/>
</dbReference>
<name>A0A7K0CQL6_9ACTN</name>
<dbReference type="OrthoDB" id="5185837at2"/>
<evidence type="ECO:0000256" key="5">
    <source>
        <dbReference type="ARBA" id="ARBA00023136"/>
    </source>
</evidence>
<dbReference type="Gene3D" id="1.10.10.1320">
    <property type="entry name" value="Anti-sigma factor, zinc-finger domain"/>
    <property type="match status" value="1"/>
</dbReference>
<evidence type="ECO:0000256" key="2">
    <source>
        <dbReference type="ARBA" id="ARBA00022692"/>
    </source>
</evidence>